<dbReference type="InterPro" id="IPR014942">
    <property type="entry name" value="AbiEii"/>
</dbReference>
<sequence length="270" mass="30677">MSEDQGKKQVLLDIKTVADKLQLPLLVVGAGARILVFDNRYNVEGRTTIDLDVAVQVNNWSDFQVLSEEMTQGSNPIFQATRVQHKFIHIATGIEIDVVPFGAIGKPNQKIQWVDGNQMNVLGLDEAFSTAELQQIEELEIKVISVTAFIVLKLIAWSDRKARKDLEDIYFILDKYDIIDILTEENQDLQGIVEHQEAAAFFVGCQIKRTFSQTVINELEQILTKILQKQNVLFPQLISLIFDQDEWDAKFYTIVAKFEALQKGIEFTSS</sequence>
<dbReference type="RefSeq" id="WP_127084421.1">
    <property type="nucleotide sequence ID" value="NZ_RSCL01000017.1"/>
</dbReference>
<name>A0A433V7U2_9CYAN</name>
<reference evidence="1" key="2">
    <citation type="journal article" date="2019" name="Genome Biol. Evol.">
        <title>Day and night: Metabolic profiles and evolutionary relationships of six axenic non-marine cyanobacteria.</title>
        <authorList>
            <person name="Will S.E."/>
            <person name="Henke P."/>
            <person name="Boedeker C."/>
            <person name="Huang S."/>
            <person name="Brinkmann H."/>
            <person name="Rohde M."/>
            <person name="Jarek M."/>
            <person name="Friedl T."/>
            <person name="Seufert S."/>
            <person name="Schumacher M."/>
            <person name="Overmann J."/>
            <person name="Neumann-Schaal M."/>
            <person name="Petersen J."/>
        </authorList>
    </citation>
    <scope>NUCLEOTIDE SEQUENCE [LARGE SCALE GENOMIC DNA]</scope>
    <source>
        <strain evidence="1">PCC 7102</strain>
    </source>
</reference>
<dbReference type="Proteomes" id="UP000271624">
    <property type="component" value="Unassembled WGS sequence"/>
</dbReference>
<reference evidence="1" key="1">
    <citation type="submission" date="2018-12" db="EMBL/GenBank/DDBJ databases">
        <authorList>
            <person name="Will S."/>
            <person name="Neumann-Schaal M."/>
            <person name="Henke P."/>
        </authorList>
    </citation>
    <scope>NUCLEOTIDE SEQUENCE</scope>
    <source>
        <strain evidence="1">PCC 7102</strain>
    </source>
</reference>
<evidence type="ECO:0000313" key="1">
    <source>
        <dbReference type="EMBL" id="RUT02144.1"/>
    </source>
</evidence>
<proteinExistence type="predicted"/>
<organism evidence="1 2">
    <name type="scientific">Dulcicalothrix desertica PCC 7102</name>
    <dbReference type="NCBI Taxonomy" id="232991"/>
    <lineage>
        <taxon>Bacteria</taxon>
        <taxon>Bacillati</taxon>
        <taxon>Cyanobacteriota</taxon>
        <taxon>Cyanophyceae</taxon>
        <taxon>Nostocales</taxon>
        <taxon>Calotrichaceae</taxon>
        <taxon>Dulcicalothrix</taxon>
    </lineage>
</organism>
<accession>A0A433V7U2</accession>
<comment type="caution">
    <text evidence="1">The sequence shown here is derived from an EMBL/GenBank/DDBJ whole genome shotgun (WGS) entry which is preliminary data.</text>
</comment>
<dbReference type="Pfam" id="PF08843">
    <property type="entry name" value="AbiEii"/>
    <property type="match status" value="1"/>
</dbReference>
<dbReference type="OrthoDB" id="453240at2"/>
<evidence type="ECO:0000313" key="2">
    <source>
        <dbReference type="Proteomes" id="UP000271624"/>
    </source>
</evidence>
<dbReference type="EMBL" id="RSCL01000017">
    <property type="protein sequence ID" value="RUT02144.1"/>
    <property type="molecule type" value="Genomic_DNA"/>
</dbReference>
<gene>
    <name evidence="1" type="ORF">DSM106972_062190</name>
</gene>
<protein>
    <recommendedName>
        <fullName evidence="3">Nucleotidyltransferase</fullName>
    </recommendedName>
</protein>
<evidence type="ECO:0008006" key="3">
    <source>
        <dbReference type="Google" id="ProtNLM"/>
    </source>
</evidence>
<keyword evidence="2" id="KW-1185">Reference proteome</keyword>
<dbReference type="AlphaFoldDB" id="A0A433V7U2"/>